<gene>
    <name evidence="3" type="ORF">EDC64_101501</name>
</gene>
<dbReference type="InterPro" id="IPR036591">
    <property type="entry name" value="YggU-like_sf"/>
</dbReference>
<evidence type="ECO:0000256" key="2">
    <source>
        <dbReference type="HAMAP-Rule" id="MF_00634"/>
    </source>
</evidence>
<comment type="caution">
    <text evidence="3">The sequence shown here is derived from an EMBL/GenBank/DDBJ whole genome shotgun (WGS) entry which is preliminary data.</text>
</comment>
<reference evidence="3 4" key="1">
    <citation type="submission" date="2019-03" db="EMBL/GenBank/DDBJ databases">
        <title>Genomic Encyclopedia of Type Strains, Phase IV (KMG-IV): sequencing the most valuable type-strain genomes for metagenomic binning, comparative biology and taxonomic classification.</title>
        <authorList>
            <person name="Goeker M."/>
        </authorList>
    </citation>
    <scope>NUCLEOTIDE SEQUENCE [LARGE SCALE GENOMIC DNA]</scope>
    <source>
        <strain evidence="3 4">DSM 9035</strain>
    </source>
</reference>
<evidence type="ECO:0000256" key="1">
    <source>
        <dbReference type="ARBA" id="ARBA00010364"/>
    </source>
</evidence>
<evidence type="ECO:0000313" key="3">
    <source>
        <dbReference type="EMBL" id="TCT07982.1"/>
    </source>
</evidence>
<name>A0A4R3M4M2_9HYPH</name>
<sequence length="105" mass="10732">MPFWQADAGGFSVRVRVTPKGGRDAIDGPARLADGSDVLKVRVRVAPEDGAANAAVGRVLAEAFDLAPSRVVLAAGATSRIKTFRLDGDLGTLATIAAALASSKD</sequence>
<dbReference type="AlphaFoldDB" id="A0A4R3M4M2"/>
<protein>
    <recommendedName>
        <fullName evidence="2">UPF0235 protein EDC64_101501</fullName>
    </recommendedName>
</protein>
<dbReference type="NCBIfam" id="TIGR00251">
    <property type="entry name" value="DUF167 family protein"/>
    <property type="match status" value="1"/>
</dbReference>
<dbReference type="Pfam" id="PF02594">
    <property type="entry name" value="DUF167"/>
    <property type="match status" value="1"/>
</dbReference>
<proteinExistence type="inferred from homology"/>
<dbReference type="SMART" id="SM01152">
    <property type="entry name" value="DUF167"/>
    <property type="match status" value="1"/>
</dbReference>
<keyword evidence="4" id="KW-1185">Reference proteome</keyword>
<dbReference type="OrthoDB" id="9801972at2"/>
<accession>A0A4R3M4M2</accession>
<organism evidence="3 4">
    <name type="scientific">Aquabacter spiritensis</name>
    <dbReference type="NCBI Taxonomy" id="933073"/>
    <lineage>
        <taxon>Bacteria</taxon>
        <taxon>Pseudomonadati</taxon>
        <taxon>Pseudomonadota</taxon>
        <taxon>Alphaproteobacteria</taxon>
        <taxon>Hyphomicrobiales</taxon>
        <taxon>Xanthobacteraceae</taxon>
        <taxon>Aquabacter</taxon>
    </lineage>
</organism>
<dbReference type="HAMAP" id="MF_00634">
    <property type="entry name" value="UPF0235"/>
    <property type="match status" value="1"/>
</dbReference>
<dbReference type="Gene3D" id="3.30.1200.10">
    <property type="entry name" value="YggU-like"/>
    <property type="match status" value="1"/>
</dbReference>
<dbReference type="SUPFAM" id="SSF69786">
    <property type="entry name" value="YggU-like"/>
    <property type="match status" value="1"/>
</dbReference>
<dbReference type="EMBL" id="SMAI01000001">
    <property type="protein sequence ID" value="TCT07982.1"/>
    <property type="molecule type" value="Genomic_DNA"/>
</dbReference>
<evidence type="ECO:0000313" key="4">
    <source>
        <dbReference type="Proteomes" id="UP000294664"/>
    </source>
</evidence>
<comment type="similarity">
    <text evidence="1 2">Belongs to the UPF0235 family.</text>
</comment>
<dbReference type="InterPro" id="IPR003746">
    <property type="entry name" value="DUF167"/>
</dbReference>
<dbReference type="Proteomes" id="UP000294664">
    <property type="component" value="Unassembled WGS sequence"/>
</dbReference>
<dbReference type="RefSeq" id="WP_132029510.1">
    <property type="nucleotide sequence ID" value="NZ_SMAI01000001.1"/>
</dbReference>